<evidence type="ECO:0000256" key="5">
    <source>
        <dbReference type="SAM" id="SignalP"/>
    </source>
</evidence>
<dbReference type="EMBL" id="FNFV01000006">
    <property type="protein sequence ID" value="SDK96018.1"/>
    <property type="molecule type" value="Genomic_DNA"/>
</dbReference>
<feature type="region of interest" description="Disordered" evidence="4">
    <location>
        <begin position="188"/>
        <end position="228"/>
    </location>
</feature>
<feature type="compositionally biased region" description="Low complexity" evidence="4">
    <location>
        <begin position="211"/>
        <end position="228"/>
    </location>
</feature>
<dbReference type="PANTHER" id="PTHR35089">
    <property type="entry name" value="CHAPERONE PROTEIN SKP"/>
    <property type="match status" value="1"/>
</dbReference>
<evidence type="ECO:0000256" key="4">
    <source>
        <dbReference type="SAM" id="MobiDB-lite"/>
    </source>
</evidence>
<keyword evidence="7" id="KW-1185">Reference proteome</keyword>
<proteinExistence type="inferred from homology"/>
<dbReference type="Gene3D" id="3.30.910.20">
    <property type="entry name" value="Skp domain"/>
    <property type="match status" value="1"/>
</dbReference>
<reference evidence="7" key="1">
    <citation type="submission" date="2016-10" db="EMBL/GenBank/DDBJ databases">
        <authorList>
            <person name="Varghese N."/>
            <person name="Submissions S."/>
        </authorList>
    </citation>
    <scope>NUCLEOTIDE SEQUENCE [LARGE SCALE GENOMIC DNA]</scope>
    <source>
        <strain evidence="7">CGMCC 1.10789</strain>
    </source>
</reference>
<keyword evidence="3" id="KW-0175">Coiled coil</keyword>
<accession>A0A1G9G5K2</accession>
<sequence>MLCRPARGRGFAGAVLLCLGLCLPVLGATAHAQDLELAYSPILTIDQERLLTETNLGTEIARELEARAEALASENRRIEAELIAEERALTEKRKTMSAAEFRPLAEAFDEKVQRIRAEQDAKERDLARAREEQRARFVQRIVPLLGQLAAERGAVAILDRRVVFLAAESIDITDEAIARINAALARDDAGAADAQSGPEGGAAGDAANGVSGAAPEAGAPEASDGGSK</sequence>
<dbReference type="InterPro" id="IPR005632">
    <property type="entry name" value="Chaperone_Skp"/>
</dbReference>
<dbReference type="Pfam" id="PF03938">
    <property type="entry name" value="OmpH"/>
    <property type="match status" value="1"/>
</dbReference>
<evidence type="ECO:0000313" key="6">
    <source>
        <dbReference type="EMBL" id="SDK96018.1"/>
    </source>
</evidence>
<dbReference type="GO" id="GO:0051082">
    <property type="term" value="F:unfolded protein binding"/>
    <property type="evidence" value="ECO:0007669"/>
    <property type="project" value="InterPro"/>
</dbReference>
<evidence type="ECO:0000256" key="1">
    <source>
        <dbReference type="ARBA" id="ARBA00009091"/>
    </source>
</evidence>
<dbReference type="STRING" id="990712.SAMN05216257_106111"/>
<evidence type="ECO:0000256" key="3">
    <source>
        <dbReference type="SAM" id="Coils"/>
    </source>
</evidence>
<dbReference type="GO" id="GO:0050821">
    <property type="term" value="P:protein stabilization"/>
    <property type="evidence" value="ECO:0007669"/>
    <property type="project" value="TreeGrafter"/>
</dbReference>
<dbReference type="AlphaFoldDB" id="A0A1G9G5K2"/>
<dbReference type="SUPFAM" id="SSF111384">
    <property type="entry name" value="OmpH-like"/>
    <property type="match status" value="1"/>
</dbReference>
<feature type="chain" id="PRO_5011678574" evidence="5">
    <location>
        <begin position="33"/>
        <end position="228"/>
    </location>
</feature>
<comment type="similarity">
    <text evidence="1">Belongs to the Skp family.</text>
</comment>
<dbReference type="OrthoDB" id="7868372at2"/>
<evidence type="ECO:0000313" key="7">
    <source>
        <dbReference type="Proteomes" id="UP000199328"/>
    </source>
</evidence>
<dbReference type="SMART" id="SM00935">
    <property type="entry name" value="OmpH"/>
    <property type="match status" value="1"/>
</dbReference>
<dbReference type="PANTHER" id="PTHR35089:SF1">
    <property type="entry name" value="CHAPERONE PROTEIN SKP"/>
    <property type="match status" value="1"/>
</dbReference>
<keyword evidence="2 5" id="KW-0732">Signal</keyword>
<gene>
    <name evidence="6" type="ORF">SAMN05216257_106111</name>
</gene>
<protein>
    <submittedName>
        <fullName evidence="6">Chaperone for outer membrane proteins, Skp family</fullName>
    </submittedName>
</protein>
<dbReference type="InterPro" id="IPR024930">
    <property type="entry name" value="Skp_dom_sf"/>
</dbReference>
<feature type="coiled-coil region" evidence="3">
    <location>
        <begin position="61"/>
        <end position="132"/>
    </location>
</feature>
<dbReference type="GO" id="GO:0005829">
    <property type="term" value="C:cytosol"/>
    <property type="evidence" value="ECO:0007669"/>
    <property type="project" value="TreeGrafter"/>
</dbReference>
<dbReference type="Proteomes" id="UP000199328">
    <property type="component" value="Unassembled WGS sequence"/>
</dbReference>
<name>A0A1G9G5K2_9RHOB</name>
<feature type="signal peptide" evidence="5">
    <location>
        <begin position="1"/>
        <end position="32"/>
    </location>
</feature>
<evidence type="ECO:0000256" key="2">
    <source>
        <dbReference type="ARBA" id="ARBA00022729"/>
    </source>
</evidence>
<organism evidence="6 7">
    <name type="scientific">Meinhardsimonia xiamenensis</name>
    <dbReference type="NCBI Taxonomy" id="990712"/>
    <lineage>
        <taxon>Bacteria</taxon>
        <taxon>Pseudomonadati</taxon>
        <taxon>Pseudomonadota</taxon>
        <taxon>Alphaproteobacteria</taxon>
        <taxon>Rhodobacterales</taxon>
        <taxon>Paracoccaceae</taxon>
        <taxon>Meinhardsimonia</taxon>
    </lineage>
</organism>